<dbReference type="GO" id="GO:0005275">
    <property type="term" value="F:amine transmembrane transporter activity"/>
    <property type="evidence" value="ECO:0007669"/>
    <property type="project" value="TreeGrafter"/>
</dbReference>
<dbReference type="EMBL" id="CP070499">
    <property type="protein sequence ID" value="QSB15746.1"/>
    <property type="molecule type" value="Genomic_DNA"/>
</dbReference>
<feature type="signal peptide" evidence="5">
    <location>
        <begin position="1"/>
        <end position="22"/>
    </location>
</feature>
<keyword evidence="3" id="KW-1003">Cell membrane</keyword>
<organism evidence="7 8">
    <name type="scientific">Natronosporangium hydrolyticum</name>
    <dbReference type="NCBI Taxonomy" id="2811111"/>
    <lineage>
        <taxon>Bacteria</taxon>
        <taxon>Bacillati</taxon>
        <taxon>Actinomycetota</taxon>
        <taxon>Actinomycetes</taxon>
        <taxon>Micromonosporales</taxon>
        <taxon>Micromonosporaceae</taxon>
        <taxon>Natronosporangium</taxon>
    </lineage>
</organism>
<keyword evidence="2" id="KW-0813">Transport</keyword>
<dbReference type="KEGG" id="nhy:JQS43_05240"/>
<dbReference type="PANTHER" id="PTHR47737:SF1">
    <property type="entry name" value="GLYCINE BETAINE_PROLINE BETAINE TRANSPORT SYSTEM PERMEASE PROTEIN PROW"/>
    <property type="match status" value="1"/>
</dbReference>
<dbReference type="Proteomes" id="UP000662857">
    <property type="component" value="Chromosome"/>
</dbReference>
<evidence type="ECO:0000313" key="8">
    <source>
        <dbReference type="Proteomes" id="UP000662857"/>
    </source>
</evidence>
<evidence type="ECO:0000259" key="6">
    <source>
        <dbReference type="Pfam" id="PF04069"/>
    </source>
</evidence>
<dbReference type="GO" id="GO:0015871">
    <property type="term" value="P:choline transport"/>
    <property type="evidence" value="ECO:0007669"/>
    <property type="project" value="TreeGrafter"/>
</dbReference>
<keyword evidence="5" id="KW-0732">Signal</keyword>
<evidence type="ECO:0000256" key="2">
    <source>
        <dbReference type="ARBA" id="ARBA00022448"/>
    </source>
</evidence>
<protein>
    <submittedName>
        <fullName evidence="7">Glycine betaine ABC transporter substrate-binding protein</fullName>
    </submittedName>
</protein>
<dbReference type="PROSITE" id="PS51257">
    <property type="entry name" value="PROKAR_LIPOPROTEIN"/>
    <property type="match status" value="1"/>
</dbReference>
<sequence>MRRYRKASALMAGAAATALLVAACGNGDDNGNGDDTGANGNGERVCDEPADSNSITIGAFNGWEEGIAATYLWKAAFEAEGYDVTVEFADVGPLYLGMAQCAYDVAFDAWLPATHEDYWDEHGDQMEDLGVWFDEAPLTIAVNEDAPIQSLDELADAADQFDNRIVGIEPGAGLTRITQDEVIPTYGLEGMEFIESSTAAMLAELQGAVDRGDNVVVTLWEPHWAYDAFPIRNLEDPENALGDPEQIHAFARADFTADFAEAAEWVGNWSMTADDLYSLENIMFNENEAATEDEYEASTQQWLDENPDFLPNMTN</sequence>
<proteinExistence type="predicted"/>
<comment type="subcellular location">
    <subcellularLocation>
        <location evidence="1">Cell membrane</location>
    </subcellularLocation>
</comment>
<dbReference type="GO" id="GO:0031460">
    <property type="term" value="P:glycine betaine transport"/>
    <property type="evidence" value="ECO:0007669"/>
    <property type="project" value="TreeGrafter"/>
</dbReference>
<dbReference type="Gene3D" id="3.40.190.100">
    <property type="entry name" value="Glycine betaine-binding periplasmic protein, domain 2"/>
    <property type="match status" value="1"/>
</dbReference>
<evidence type="ECO:0000256" key="3">
    <source>
        <dbReference type="ARBA" id="ARBA00022475"/>
    </source>
</evidence>
<accession>A0A895YM29</accession>
<gene>
    <name evidence="7" type="ORF">JQS43_05240</name>
</gene>
<reference evidence="7" key="1">
    <citation type="submission" date="2021-02" db="EMBL/GenBank/DDBJ databases">
        <title>Natrosporangium hydrolyticum gen. nov., sp. nov, a haloalkaliphilic actinobacterium from a soda solonchak soil.</title>
        <authorList>
            <person name="Sorokin D.Y."/>
            <person name="Khijniak T.V."/>
            <person name="Zakharycheva A.P."/>
            <person name="Boueva O.V."/>
            <person name="Ariskina E.V."/>
            <person name="Hahnke R.L."/>
            <person name="Bunk B."/>
            <person name="Sproer C."/>
            <person name="Schumann P."/>
            <person name="Evtushenko L.I."/>
            <person name="Kublanov I.V."/>
        </authorList>
    </citation>
    <scope>NUCLEOTIDE SEQUENCE</scope>
    <source>
        <strain evidence="7">DSM 106523</strain>
    </source>
</reference>
<keyword evidence="4" id="KW-0472">Membrane</keyword>
<dbReference type="RefSeq" id="WP_239677930.1">
    <property type="nucleotide sequence ID" value="NZ_CP070499.1"/>
</dbReference>
<feature type="chain" id="PRO_5039259167" evidence="5">
    <location>
        <begin position="23"/>
        <end position="315"/>
    </location>
</feature>
<name>A0A895YM29_9ACTN</name>
<dbReference type="SUPFAM" id="SSF53850">
    <property type="entry name" value="Periplasmic binding protein-like II"/>
    <property type="match status" value="1"/>
</dbReference>
<dbReference type="GO" id="GO:0015226">
    <property type="term" value="F:carnitine transmembrane transporter activity"/>
    <property type="evidence" value="ECO:0007669"/>
    <property type="project" value="TreeGrafter"/>
</dbReference>
<dbReference type="Gene3D" id="3.10.105.10">
    <property type="entry name" value="Dipeptide-binding Protein, Domain 3"/>
    <property type="match status" value="2"/>
</dbReference>
<dbReference type="InterPro" id="IPR007210">
    <property type="entry name" value="ABC_Gly_betaine_transp_sub-bd"/>
</dbReference>
<dbReference type="CDD" id="cd13639">
    <property type="entry name" value="PBP2_OpuAC_like"/>
    <property type="match status" value="1"/>
</dbReference>
<dbReference type="GO" id="GO:0043190">
    <property type="term" value="C:ATP-binding cassette (ABC) transporter complex"/>
    <property type="evidence" value="ECO:0007669"/>
    <property type="project" value="InterPro"/>
</dbReference>
<evidence type="ECO:0000313" key="7">
    <source>
        <dbReference type="EMBL" id="QSB15746.1"/>
    </source>
</evidence>
<keyword evidence="8" id="KW-1185">Reference proteome</keyword>
<dbReference type="AlphaFoldDB" id="A0A895YM29"/>
<evidence type="ECO:0000256" key="1">
    <source>
        <dbReference type="ARBA" id="ARBA00004236"/>
    </source>
</evidence>
<evidence type="ECO:0000256" key="4">
    <source>
        <dbReference type="ARBA" id="ARBA00023136"/>
    </source>
</evidence>
<feature type="domain" description="ABC-type glycine betaine transport system substrate-binding" evidence="6">
    <location>
        <begin position="54"/>
        <end position="303"/>
    </location>
</feature>
<dbReference type="PANTHER" id="PTHR47737">
    <property type="entry name" value="GLYCINE BETAINE/PROLINE BETAINE TRANSPORT SYSTEM PERMEASE PROTEIN PROW"/>
    <property type="match status" value="1"/>
</dbReference>
<dbReference type="Pfam" id="PF04069">
    <property type="entry name" value="OpuAC"/>
    <property type="match status" value="1"/>
</dbReference>
<evidence type="ECO:0000256" key="5">
    <source>
        <dbReference type="SAM" id="SignalP"/>
    </source>
</evidence>